<feature type="binding site" evidence="7">
    <location>
        <position position="338"/>
    </location>
    <ligand>
        <name>UDP-alpha-D-glucose</name>
        <dbReference type="ChEBI" id="CHEBI:58885"/>
    </ligand>
</feature>
<evidence type="ECO:0000256" key="3">
    <source>
        <dbReference type="ARBA" id="ARBA00022679"/>
    </source>
</evidence>
<feature type="binding site" evidence="7">
    <location>
        <position position="335"/>
    </location>
    <ligand>
        <name>UDP-alpha-D-glucose</name>
        <dbReference type="ChEBI" id="CHEBI:58885"/>
    </ligand>
</feature>
<reference evidence="7" key="2">
    <citation type="journal article" date="2020" name="Proc. Natl. Acad. Sci. U.S.A.">
        <title>Dissection of the general two-step di-&lt;i&gt;C&lt;/i&gt;-glycosylation pathway for the biosynthesis of (iso)schaftosides in higher plants.</title>
        <authorList>
            <person name="Wang Z.L."/>
            <person name="Gao H.M."/>
            <person name="Wang S."/>
            <person name="Zhang M."/>
            <person name="Chen K."/>
            <person name="Zhang Y.Q."/>
            <person name="Wang H.D."/>
            <person name="Han B.Y."/>
            <person name="Xu L.L."/>
            <person name="Song T.Q."/>
            <person name="Yun C.H."/>
            <person name="Qiao X."/>
            <person name="Ye M."/>
        </authorList>
    </citation>
    <scope>X-RAY CRYSTALLOGRAPHY (2.87 ANGSTROMS) IN COMPLEX WITH UDP-ALPHA-D-GLUCOSE</scope>
</reference>
<gene>
    <name evidence="6" type="primary">CGTb</name>
</gene>
<evidence type="ECO:0000256" key="5">
    <source>
        <dbReference type="RuleBase" id="RU362057"/>
    </source>
</evidence>
<feature type="binding site" evidence="7">
    <location>
        <position position="377"/>
    </location>
    <ligand>
        <name>UDP-alpha-D-glucose</name>
        <dbReference type="ChEBI" id="CHEBI:58885"/>
    </ligand>
</feature>
<dbReference type="GO" id="GO:0035251">
    <property type="term" value="F:UDP-glucosyltransferase activity"/>
    <property type="evidence" value="ECO:0007669"/>
    <property type="project" value="InterPro"/>
</dbReference>
<evidence type="ECO:0007829" key="7">
    <source>
        <dbReference type="PDB" id="6LFZ"/>
    </source>
</evidence>
<name>A0A859N7X5_SCUBA</name>
<reference evidence="6" key="1">
    <citation type="submission" date="2019-05" db="EMBL/GenBank/DDBJ databases">
        <authorList>
            <person name="Wang Z."/>
            <person name="Wang S."/>
            <person name="Gao H."/>
            <person name="Chen K."/>
            <person name="Zhang Y."/>
            <person name="Yun C."/>
            <person name="Qiao X."/>
            <person name="Ye M."/>
        </authorList>
    </citation>
    <scope>NUCLEOTIDE SEQUENCE</scope>
</reference>
<dbReference type="EC" id="2.4.1.-" evidence="5"/>
<dbReference type="InterPro" id="IPR035595">
    <property type="entry name" value="UDP_glycos_trans_CS"/>
</dbReference>
<evidence type="ECO:0000256" key="4">
    <source>
        <dbReference type="RuleBase" id="RU003718"/>
    </source>
</evidence>
<dbReference type="Gene3D" id="3.40.50.2000">
    <property type="entry name" value="Glycogen Phosphorylase B"/>
    <property type="match status" value="2"/>
</dbReference>
<feature type="binding site" evidence="7">
    <location>
        <position position="144"/>
    </location>
    <ligand>
        <name>UDP-alpha-D-glucose</name>
        <dbReference type="ChEBI" id="CHEBI:58885"/>
    </ligand>
</feature>
<feature type="binding site" evidence="7">
    <location>
        <position position="29"/>
    </location>
    <ligand>
        <name>UDP-alpha-D-glucose</name>
        <dbReference type="ChEBI" id="CHEBI:58885"/>
    </ligand>
</feature>
<dbReference type="Pfam" id="PF00201">
    <property type="entry name" value="UDPGT"/>
    <property type="match status" value="1"/>
</dbReference>
<dbReference type="PANTHER" id="PTHR48048:SF76">
    <property type="entry name" value="UDP-GLYCOSYLTRANSFERASE 708D1-LIKE"/>
    <property type="match status" value="1"/>
</dbReference>
<evidence type="ECO:0000313" key="6">
    <source>
        <dbReference type="EMBL" id="QLF98862.1"/>
    </source>
</evidence>
<comment type="similarity">
    <text evidence="1 4">Belongs to the UDP-glycosyltransferase family.</text>
</comment>
<feature type="binding site" evidence="7">
    <location>
        <position position="358"/>
    </location>
    <ligand>
        <name>UDP-alpha-D-glucose</name>
        <dbReference type="ChEBI" id="CHEBI:58885"/>
    </ligand>
</feature>
<keyword evidence="7" id="KW-0002">3D-structure</keyword>
<dbReference type="InterPro" id="IPR002213">
    <property type="entry name" value="UDP_glucos_trans"/>
</dbReference>
<feature type="binding site" evidence="7">
    <location>
        <position position="301"/>
    </location>
    <ligand>
        <name>UDP-alpha-D-glucose</name>
        <dbReference type="ChEBI" id="CHEBI:58885"/>
    </ligand>
</feature>
<evidence type="ECO:0000256" key="2">
    <source>
        <dbReference type="ARBA" id="ARBA00022676"/>
    </source>
</evidence>
<dbReference type="PANTHER" id="PTHR48048">
    <property type="entry name" value="GLYCOSYLTRANSFERASE"/>
    <property type="match status" value="1"/>
</dbReference>
<organism evidence="6">
    <name type="scientific">Scutellaria baicalensis</name>
    <name type="common">Baical skullcap</name>
    <dbReference type="NCBI Taxonomy" id="65409"/>
    <lineage>
        <taxon>Eukaryota</taxon>
        <taxon>Viridiplantae</taxon>
        <taxon>Streptophyta</taxon>
        <taxon>Embryophyta</taxon>
        <taxon>Tracheophyta</taxon>
        <taxon>Spermatophyta</taxon>
        <taxon>Magnoliopsida</taxon>
        <taxon>eudicotyledons</taxon>
        <taxon>Gunneridae</taxon>
        <taxon>Pentapetalae</taxon>
        <taxon>asterids</taxon>
        <taxon>lamiids</taxon>
        <taxon>Lamiales</taxon>
        <taxon>Lamiaceae</taxon>
        <taxon>Scutellarioideae</taxon>
        <taxon>Scutellaria</taxon>
    </lineage>
</organism>
<dbReference type="PDB" id="6LFZ">
    <property type="method" value="X-ray"/>
    <property type="resolution" value="2.87 A"/>
    <property type="chains" value="A/B=1-458"/>
</dbReference>
<feature type="binding site" evidence="7">
    <location>
        <position position="378"/>
    </location>
    <ligand>
        <name>UDP-alpha-D-glucose</name>
        <dbReference type="ChEBI" id="CHEBI:58885"/>
    </ligand>
</feature>
<feature type="binding site" evidence="7">
    <location>
        <position position="356"/>
    </location>
    <ligand>
        <name>UDP-alpha-D-glucose</name>
        <dbReference type="ChEBI" id="CHEBI:58885"/>
    </ligand>
</feature>
<feature type="binding site" evidence="7">
    <location>
        <position position="273"/>
    </location>
    <ligand>
        <name>UDP-alpha-D-glucose</name>
        <dbReference type="ChEBI" id="CHEBI:58885"/>
    </ligand>
</feature>
<keyword evidence="2 4" id="KW-0328">Glycosyltransferase</keyword>
<dbReference type="InterPro" id="IPR050481">
    <property type="entry name" value="UDP-glycosyltransf_plant"/>
</dbReference>
<accession>A0A859N7X5</accession>
<reference evidence="6" key="3">
    <citation type="journal article" date="2020" name="Proc. Natl. Acad. Sci. U.S.A.">
        <title>Dissection of the general two-step di-C-glycosylation pathway for the biosynthesis of (iso)schaftosides in higher plants.</title>
        <authorList>
            <person name="Wang Z.-L."/>
            <person name="Gao H.-M."/>
            <person name="Wang S."/>
            <person name="Zhang M."/>
            <person name="Chen K."/>
            <person name="Zhang Y.-Q."/>
            <person name="Wang H.-D."/>
            <person name="Han B.-Y."/>
            <person name="Xu L.-L."/>
            <person name="Song T.-Q."/>
            <person name="Yun C.-H."/>
            <person name="Qiao X."/>
            <person name="Ye M."/>
        </authorList>
    </citation>
    <scope>NUCLEOTIDE SEQUENCE</scope>
</reference>
<feature type="binding site" evidence="7">
    <location>
        <position position="381"/>
    </location>
    <ligand>
        <name>UDP-alpha-D-glucose</name>
        <dbReference type="ChEBI" id="CHEBI:58885"/>
    </ligand>
</feature>
<proteinExistence type="evidence at protein level"/>
<dbReference type="FunFam" id="3.40.50.2000:FF:000060">
    <property type="entry name" value="Glycosyltransferase"/>
    <property type="match status" value="1"/>
</dbReference>
<feature type="binding site" evidence="7">
    <location>
        <position position="22"/>
    </location>
    <ligand>
        <name>UDP-alpha-D-glucose</name>
        <dbReference type="ChEBI" id="CHEBI:58885"/>
    </ligand>
</feature>
<feature type="binding site" evidence="7">
    <location>
        <position position="353"/>
    </location>
    <ligand>
        <name>UDP-alpha-D-glucose</name>
        <dbReference type="ChEBI" id="CHEBI:58885"/>
    </ligand>
</feature>
<dbReference type="SUPFAM" id="SSF53756">
    <property type="entry name" value="UDP-Glycosyltransferase/glycogen phosphorylase"/>
    <property type="match status" value="1"/>
</dbReference>
<feature type="binding site" evidence="7">
    <location>
        <position position="361"/>
    </location>
    <ligand>
        <name>UDP-alpha-D-glucose</name>
        <dbReference type="ChEBI" id="CHEBI:58885"/>
    </ligand>
</feature>
<dbReference type="AlphaFoldDB" id="A0A859N7X5"/>
<dbReference type="PROSITE" id="PS00375">
    <property type="entry name" value="UDPGT"/>
    <property type="match status" value="1"/>
</dbReference>
<feature type="binding site" evidence="7">
    <location>
        <position position="336"/>
    </location>
    <ligand>
        <name>UDP-alpha-D-glucose</name>
        <dbReference type="ChEBI" id="CHEBI:58885"/>
    </ligand>
</feature>
<feature type="binding site" evidence="7">
    <location>
        <position position="357"/>
    </location>
    <ligand>
        <name>UDP-alpha-D-glucose</name>
        <dbReference type="ChEBI" id="CHEBI:58885"/>
    </ligand>
</feature>
<sequence length="458" mass="51436">MSKSENAGQRPHVAVFPCAGMGHLLPYLRLAAMLHSRGCAVSVISAHPTISDAESRSLSSFFSLYPQIRSLEIQLLPLKRNPRFTNDDPFFIQRESIGNSIHLLRPLLASLSPPLSAIFVDFPVLTEFSPIAADFSLPTYTLIVTSARFFSLMAHLPRLLEQEDDISKKSEVCVPHLDPIQVSSIPPQMLDRRHFFVETITSNVASLSYLKGVLINTFTWLEPEAVEALKRNGVDHILPIGPLEAIKAEESDMDLPWLEEQAPKSVLFISFGSRGAHTKEQLREFAAALEKSGWRFLWVLKSGKVDREDKEETEDILGSSFLERTKNRGVVIKGWADQERILAHSAIGGFVSHCGWNSVVEAAKLGVPVLAWPPHGDQRVNAEVVEKVELGLWVRGWGWAGERLIGRDEIAEKLIELRNDERLRERVKEVREKAREERESGGISETLIRDLIHSLKIK</sequence>
<evidence type="ECO:0000256" key="1">
    <source>
        <dbReference type="ARBA" id="ARBA00009995"/>
    </source>
</evidence>
<keyword evidence="3 4" id="KW-0808">Transferase</keyword>
<dbReference type="CDD" id="cd03784">
    <property type="entry name" value="GT1_Gtf-like"/>
    <property type="match status" value="1"/>
</dbReference>
<protein>
    <recommendedName>
        <fullName evidence="5">Glycosyltransferase</fullName>
        <ecNumber evidence="5">2.4.1.-</ecNumber>
    </recommendedName>
</protein>
<dbReference type="EMBL" id="MK894444">
    <property type="protein sequence ID" value="QLF98862.1"/>
    <property type="molecule type" value="mRNA"/>
</dbReference>
<dbReference type="GO" id="GO:0016138">
    <property type="term" value="P:glycoside biosynthetic process"/>
    <property type="evidence" value="ECO:0007669"/>
    <property type="project" value="UniProtKB-ARBA"/>
</dbReference>